<comment type="caution">
    <text evidence="1">The sequence shown here is derived from an EMBL/GenBank/DDBJ whole genome shotgun (WGS) entry which is preliminary data.</text>
</comment>
<keyword evidence="2" id="KW-1185">Reference proteome</keyword>
<dbReference type="EMBL" id="CAWUPB010001173">
    <property type="protein sequence ID" value="CAK7348862.1"/>
    <property type="molecule type" value="Genomic_DNA"/>
</dbReference>
<gene>
    <name evidence="1" type="ORF">DCAF_LOCUS21570</name>
</gene>
<accession>A0AAV1SF90</accession>
<evidence type="ECO:0000313" key="1">
    <source>
        <dbReference type="EMBL" id="CAK7348862.1"/>
    </source>
</evidence>
<dbReference type="AlphaFoldDB" id="A0AAV1SF90"/>
<protein>
    <submittedName>
        <fullName evidence="1">Uncharacterized protein</fullName>
    </submittedName>
</protein>
<dbReference type="Proteomes" id="UP001314170">
    <property type="component" value="Unassembled WGS sequence"/>
</dbReference>
<name>A0AAV1SF90_9ROSI</name>
<proteinExistence type="predicted"/>
<sequence length="51" mass="5515">MTAIVVEAANCKGSTSQIDFEVLVLFDGKGGFNRNIRNTVKSQIGRLDGDE</sequence>
<reference evidence="1 2" key="1">
    <citation type="submission" date="2024-01" db="EMBL/GenBank/DDBJ databases">
        <authorList>
            <person name="Waweru B."/>
        </authorList>
    </citation>
    <scope>NUCLEOTIDE SEQUENCE [LARGE SCALE GENOMIC DNA]</scope>
</reference>
<organism evidence="1 2">
    <name type="scientific">Dovyalis caffra</name>
    <dbReference type="NCBI Taxonomy" id="77055"/>
    <lineage>
        <taxon>Eukaryota</taxon>
        <taxon>Viridiplantae</taxon>
        <taxon>Streptophyta</taxon>
        <taxon>Embryophyta</taxon>
        <taxon>Tracheophyta</taxon>
        <taxon>Spermatophyta</taxon>
        <taxon>Magnoliopsida</taxon>
        <taxon>eudicotyledons</taxon>
        <taxon>Gunneridae</taxon>
        <taxon>Pentapetalae</taxon>
        <taxon>rosids</taxon>
        <taxon>fabids</taxon>
        <taxon>Malpighiales</taxon>
        <taxon>Salicaceae</taxon>
        <taxon>Flacourtieae</taxon>
        <taxon>Dovyalis</taxon>
    </lineage>
</organism>
<evidence type="ECO:0000313" key="2">
    <source>
        <dbReference type="Proteomes" id="UP001314170"/>
    </source>
</evidence>